<gene>
    <name evidence="2" type="ORF">E8A74_08235</name>
</gene>
<comment type="caution">
    <text evidence="2">The sequence shown here is derived from an EMBL/GenBank/DDBJ whole genome shotgun (WGS) entry which is preliminary data.</text>
</comment>
<evidence type="ECO:0000313" key="3">
    <source>
        <dbReference type="Proteomes" id="UP000309215"/>
    </source>
</evidence>
<dbReference type="AlphaFoldDB" id="A0A4U1JIQ2"/>
<sequence length="320" mass="33932">MSRRFELPSPAVRPPRHFVPSTLSLATGLMLIPLSGCSASPTPPAPRETSPAVTAAPTPPANPLASQERPKASVPAPSQIDFHDLFTGAPLRERDEETDELVAVPTRRLGIGMLVVPTGKLMAGDPLANLSANQVLSRAVPAGRYPVELLLQDDERGRAHELLLARVVFGPGRPTRWETAAVAGETPRPSRPGARTGYPSDAATGCFMDASVFAEYTPPAQVRRSVRNGVVHEDSLPDGRAERNSGELIQALRATRDAEGGSLGHAEWKGTVGNIVAFGLGGDQVVPTYWGLDASGAAVEIVSVIGLSEKRFPDVRWPEG</sequence>
<dbReference type="EMBL" id="SSMQ01000006">
    <property type="protein sequence ID" value="TKD10424.1"/>
    <property type="molecule type" value="Genomic_DNA"/>
</dbReference>
<name>A0A4U1JIQ2_9BACT</name>
<accession>A0A4U1JIQ2</accession>
<feature type="region of interest" description="Disordered" evidence="1">
    <location>
        <begin position="39"/>
        <end position="78"/>
    </location>
</feature>
<dbReference type="Proteomes" id="UP000309215">
    <property type="component" value="Unassembled WGS sequence"/>
</dbReference>
<protein>
    <submittedName>
        <fullName evidence="2">DUF4241 domain-containing protein</fullName>
    </submittedName>
</protein>
<evidence type="ECO:0000256" key="1">
    <source>
        <dbReference type="SAM" id="MobiDB-lite"/>
    </source>
</evidence>
<organism evidence="2 3">
    <name type="scientific">Polyangium fumosum</name>
    <dbReference type="NCBI Taxonomy" id="889272"/>
    <lineage>
        <taxon>Bacteria</taxon>
        <taxon>Pseudomonadati</taxon>
        <taxon>Myxococcota</taxon>
        <taxon>Polyangia</taxon>
        <taxon>Polyangiales</taxon>
        <taxon>Polyangiaceae</taxon>
        <taxon>Polyangium</taxon>
    </lineage>
</organism>
<dbReference type="OrthoDB" id="9789980at2"/>
<evidence type="ECO:0000313" key="2">
    <source>
        <dbReference type="EMBL" id="TKD10424.1"/>
    </source>
</evidence>
<proteinExistence type="predicted"/>
<reference evidence="2 3" key="1">
    <citation type="submission" date="2019-04" db="EMBL/GenBank/DDBJ databases">
        <authorList>
            <person name="Li Y."/>
            <person name="Wang J."/>
        </authorList>
    </citation>
    <scope>NUCLEOTIDE SEQUENCE [LARGE SCALE GENOMIC DNA]</scope>
    <source>
        <strain evidence="2 3">DSM 14668</strain>
    </source>
</reference>
<dbReference type="Pfam" id="PF14025">
    <property type="entry name" value="DUF4241"/>
    <property type="match status" value="1"/>
</dbReference>
<dbReference type="InterPro" id="IPR025335">
    <property type="entry name" value="DUF4241"/>
</dbReference>
<keyword evidence="3" id="KW-1185">Reference proteome</keyword>